<evidence type="ECO:0000313" key="2">
    <source>
        <dbReference type="Proteomes" id="UP001482620"/>
    </source>
</evidence>
<proteinExistence type="predicted"/>
<organism evidence="1 2">
    <name type="scientific">Ilyodon furcidens</name>
    <name type="common">goldbreast splitfin</name>
    <dbReference type="NCBI Taxonomy" id="33524"/>
    <lineage>
        <taxon>Eukaryota</taxon>
        <taxon>Metazoa</taxon>
        <taxon>Chordata</taxon>
        <taxon>Craniata</taxon>
        <taxon>Vertebrata</taxon>
        <taxon>Euteleostomi</taxon>
        <taxon>Actinopterygii</taxon>
        <taxon>Neopterygii</taxon>
        <taxon>Teleostei</taxon>
        <taxon>Neoteleostei</taxon>
        <taxon>Acanthomorphata</taxon>
        <taxon>Ovalentaria</taxon>
        <taxon>Atherinomorphae</taxon>
        <taxon>Cyprinodontiformes</taxon>
        <taxon>Goodeidae</taxon>
        <taxon>Ilyodon</taxon>
    </lineage>
</organism>
<sequence>MSKGDFSDEICRPILPNRATQSSVQYTFVTRTMRMCPTVGLNSKNMLNTGVKCPAKLFKPLEPFHTLLHYNKIGILFDCPTQSGGELVSEQKLILFEHLFVQKEKSEKFEVHMY</sequence>
<dbReference type="Proteomes" id="UP001482620">
    <property type="component" value="Unassembled WGS sequence"/>
</dbReference>
<gene>
    <name evidence="1" type="ORF">ILYODFUR_015579</name>
</gene>
<comment type="caution">
    <text evidence="1">The sequence shown here is derived from an EMBL/GenBank/DDBJ whole genome shotgun (WGS) entry which is preliminary data.</text>
</comment>
<evidence type="ECO:0000313" key="1">
    <source>
        <dbReference type="EMBL" id="MEQ2248078.1"/>
    </source>
</evidence>
<reference evidence="1 2" key="1">
    <citation type="submission" date="2021-06" db="EMBL/GenBank/DDBJ databases">
        <authorList>
            <person name="Palmer J.M."/>
        </authorList>
    </citation>
    <scope>NUCLEOTIDE SEQUENCE [LARGE SCALE GENOMIC DNA]</scope>
    <source>
        <strain evidence="2">if_2019</strain>
        <tissue evidence="1">Muscle</tissue>
    </source>
</reference>
<keyword evidence="2" id="KW-1185">Reference proteome</keyword>
<dbReference type="EMBL" id="JAHRIQ010082470">
    <property type="protein sequence ID" value="MEQ2248078.1"/>
    <property type="molecule type" value="Genomic_DNA"/>
</dbReference>
<accession>A0ABV0UVP0</accession>
<name>A0ABV0UVP0_9TELE</name>
<protein>
    <submittedName>
        <fullName evidence="1">Uncharacterized protein</fullName>
    </submittedName>
</protein>